<keyword evidence="5" id="KW-1185">Reference proteome</keyword>
<evidence type="ECO:0000256" key="1">
    <source>
        <dbReference type="PROSITE-ProRule" id="PRU00042"/>
    </source>
</evidence>
<sequence>MSSLECSATKALDSFEACLTSSLSCSFSPICLRTRSQLANREATNVVSEDDWADHQIYQDLLREQEVIDTIGDMLDHISPSTPPCGLNFDVSSPVMSGTFFQVEDILSPIPMCTSPCGIHYDGSSPPVMSGTFFSSRGGTFSPRPPCDNPITIVDSNMSTEPPKLCQNTVVEEVDLFPSDLEIRDLFHDSNANLRFDFVKLTCLQYKRRFFSAGGLENHLFAVHNIRPDTCDDHPSHAGHSSPGDVSLPLSLPPPELLSLGTTTGPPKCAPFSKLSPAKTWAGVAAKPAVTSTQPWGPLRPQSAVSTTPRPTRALGGPGQSPLPAVPPPVKKGGKRISFKSNPDDSSHVALLPEKPVKKTRKRFPCLHCDFAFRTMKSRDEHHVIHLLEEEFNALHGLASNISATD</sequence>
<keyword evidence="1" id="KW-0863">Zinc-finger</keyword>
<keyword evidence="1" id="KW-0479">Metal-binding</keyword>
<reference evidence="4 5" key="1">
    <citation type="submission" date="2021-06" db="EMBL/GenBank/DDBJ databases">
        <title>Caerostris darwini draft genome.</title>
        <authorList>
            <person name="Kono N."/>
            <person name="Arakawa K."/>
        </authorList>
    </citation>
    <scope>NUCLEOTIDE SEQUENCE [LARGE SCALE GENOMIC DNA]</scope>
</reference>
<evidence type="ECO:0000313" key="5">
    <source>
        <dbReference type="Proteomes" id="UP001054837"/>
    </source>
</evidence>
<dbReference type="GO" id="GO:0008270">
    <property type="term" value="F:zinc ion binding"/>
    <property type="evidence" value="ECO:0007669"/>
    <property type="project" value="UniProtKB-KW"/>
</dbReference>
<dbReference type="PROSITE" id="PS50157">
    <property type="entry name" value="ZINC_FINGER_C2H2_2"/>
    <property type="match status" value="1"/>
</dbReference>
<dbReference type="Proteomes" id="UP001054837">
    <property type="component" value="Unassembled WGS sequence"/>
</dbReference>
<evidence type="ECO:0000256" key="2">
    <source>
        <dbReference type="SAM" id="MobiDB-lite"/>
    </source>
</evidence>
<dbReference type="PROSITE" id="PS00028">
    <property type="entry name" value="ZINC_FINGER_C2H2_1"/>
    <property type="match status" value="1"/>
</dbReference>
<dbReference type="AlphaFoldDB" id="A0AAV4TP24"/>
<protein>
    <recommendedName>
        <fullName evidence="3">C2H2-type domain-containing protein</fullName>
    </recommendedName>
</protein>
<dbReference type="EMBL" id="BPLQ01010072">
    <property type="protein sequence ID" value="GIY48210.1"/>
    <property type="molecule type" value="Genomic_DNA"/>
</dbReference>
<evidence type="ECO:0000313" key="4">
    <source>
        <dbReference type="EMBL" id="GIY48210.1"/>
    </source>
</evidence>
<evidence type="ECO:0000259" key="3">
    <source>
        <dbReference type="PROSITE" id="PS50157"/>
    </source>
</evidence>
<feature type="region of interest" description="Disordered" evidence="2">
    <location>
        <begin position="289"/>
        <end position="335"/>
    </location>
</feature>
<accession>A0AAV4TP24</accession>
<feature type="domain" description="C2H2-type" evidence="3">
    <location>
        <begin position="364"/>
        <end position="391"/>
    </location>
</feature>
<comment type="caution">
    <text evidence="4">The sequence shown here is derived from an EMBL/GenBank/DDBJ whole genome shotgun (WGS) entry which is preliminary data.</text>
</comment>
<proteinExistence type="predicted"/>
<keyword evidence="1" id="KW-0862">Zinc</keyword>
<dbReference type="InterPro" id="IPR013087">
    <property type="entry name" value="Znf_C2H2_type"/>
</dbReference>
<name>A0AAV4TP24_9ARAC</name>
<organism evidence="4 5">
    <name type="scientific">Caerostris darwini</name>
    <dbReference type="NCBI Taxonomy" id="1538125"/>
    <lineage>
        <taxon>Eukaryota</taxon>
        <taxon>Metazoa</taxon>
        <taxon>Ecdysozoa</taxon>
        <taxon>Arthropoda</taxon>
        <taxon>Chelicerata</taxon>
        <taxon>Arachnida</taxon>
        <taxon>Araneae</taxon>
        <taxon>Araneomorphae</taxon>
        <taxon>Entelegynae</taxon>
        <taxon>Araneoidea</taxon>
        <taxon>Araneidae</taxon>
        <taxon>Caerostris</taxon>
    </lineage>
</organism>
<gene>
    <name evidence="4" type="ORF">CDAR_493131</name>
</gene>